<evidence type="ECO:0000256" key="6">
    <source>
        <dbReference type="ARBA" id="ARBA00022840"/>
    </source>
</evidence>
<dbReference type="RefSeq" id="XP_001445091.1">
    <property type="nucleotide sequence ID" value="XM_001445054.1"/>
</dbReference>
<evidence type="ECO:0000256" key="1">
    <source>
        <dbReference type="ARBA" id="ARBA00011245"/>
    </source>
</evidence>
<dbReference type="InterPro" id="IPR008271">
    <property type="entry name" value="Ser/Thr_kinase_AS"/>
</dbReference>
<reference evidence="8 9" key="1">
    <citation type="journal article" date="2006" name="Nature">
        <title>Global trends of whole-genome duplications revealed by the ciliate Paramecium tetraurelia.</title>
        <authorList>
            <consortium name="Genoscope"/>
            <person name="Aury J.-M."/>
            <person name="Jaillon O."/>
            <person name="Duret L."/>
            <person name="Noel B."/>
            <person name="Jubin C."/>
            <person name="Porcel B.M."/>
            <person name="Segurens B."/>
            <person name="Daubin V."/>
            <person name="Anthouard V."/>
            <person name="Aiach N."/>
            <person name="Arnaiz O."/>
            <person name="Billaut A."/>
            <person name="Beisson J."/>
            <person name="Blanc I."/>
            <person name="Bouhouche K."/>
            <person name="Camara F."/>
            <person name="Duharcourt S."/>
            <person name="Guigo R."/>
            <person name="Gogendeau D."/>
            <person name="Katinka M."/>
            <person name="Keller A.-M."/>
            <person name="Kissmehl R."/>
            <person name="Klotz C."/>
            <person name="Koll F."/>
            <person name="Le Moue A."/>
            <person name="Lepere C."/>
            <person name="Malinsky S."/>
            <person name="Nowacki M."/>
            <person name="Nowak J.K."/>
            <person name="Plattner H."/>
            <person name="Poulain J."/>
            <person name="Ruiz F."/>
            <person name="Serrano V."/>
            <person name="Zagulski M."/>
            <person name="Dessen P."/>
            <person name="Betermier M."/>
            <person name="Weissenbach J."/>
            <person name="Scarpelli C."/>
            <person name="Schachter V."/>
            <person name="Sperling L."/>
            <person name="Meyer E."/>
            <person name="Cohen J."/>
            <person name="Wincker P."/>
        </authorList>
    </citation>
    <scope>NUCLEOTIDE SEQUENCE [LARGE SCALE GENOMIC DNA]</scope>
    <source>
        <strain evidence="8 9">Stock d4-2</strain>
    </source>
</reference>
<dbReference type="EMBL" id="CT868285">
    <property type="protein sequence ID" value="CAK77694.1"/>
    <property type="molecule type" value="Genomic_DNA"/>
</dbReference>
<evidence type="ECO:0000256" key="4">
    <source>
        <dbReference type="ARBA" id="ARBA00022741"/>
    </source>
</evidence>
<dbReference type="GeneID" id="5030878"/>
<evidence type="ECO:0000256" key="2">
    <source>
        <dbReference type="ARBA" id="ARBA00022527"/>
    </source>
</evidence>
<evidence type="ECO:0000313" key="8">
    <source>
        <dbReference type="EMBL" id="CAK77694.1"/>
    </source>
</evidence>
<keyword evidence="5" id="KW-0418">Kinase</keyword>
<dbReference type="PANTHER" id="PTHR24345:SF0">
    <property type="entry name" value="CELL CYCLE SERINE_THREONINE-PROTEIN KINASE CDC5_MSD2"/>
    <property type="match status" value="1"/>
</dbReference>
<dbReference type="SMART" id="SM00220">
    <property type="entry name" value="S_TKc"/>
    <property type="match status" value="1"/>
</dbReference>
<protein>
    <recommendedName>
        <fullName evidence="7">Protein kinase domain-containing protein</fullName>
    </recommendedName>
</protein>
<evidence type="ECO:0000259" key="7">
    <source>
        <dbReference type="PROSITE" id="PS50011"/>
    </source>
</evidence>
<dbReference type="Gene3D" id="1.10.510.10">
    <property type="entry name" value="Transferase(Phosphotransferase) domain 1"/>
    <property type="match status" value="1"/>
</dbReference>
<dbReference type="PROSITE" id="PS50011">
    <property type="entry name" value="PROTEIN_KINASE_DOM"/>
    <property type="match status" value="1"/>
</dbReference>
<dbReference type="GO" id="GO:0004674">
    <property type="term" value="F:protein serine/threonine kinase activity"/>
    <property type="evidence" value="ECO:0000318"/>
    <property type="project" value="GO_Central"/>
</dbReference>
<organism evidence="8 9">
    <name type="scientific">Paramecium tetraurelia</name>
    <dbReference type="NCBI Taxonomy" id="5888"/>
    <lineage>
        <taxon>Eukaryota</taxon>
        <taxon>Sar</taxon>
        <taxon>Alveolata</taxon>
        <taxon>Ciliophora</taxon>
        <taxon>Intramacronucleata</taxon>
        <taxon>Oligohymenophorea</taxon>
        <taxon>Peniculida</taxon>
        <taxon>Parameciidae</taxon>
        <taxon>Paramecium</taxon>
    </lineage>
</organism>
<dbReference type="KEGG" id="ptm:GSPATT00013159001"/>
<keyword evidence="9" id="KW-1185">Reference proteome</keyword>
<feature type="domain" description="Protein kinase" evidence="7">
    <location>
        <begin position="123"/>
        <end position="388"/>
    </location>
</feature>
<dbReference type="InterPro" id="IPR011009">
    <property type="entry name" value="Kinase-like_dom_sf"/>
</dbReference>
<dbReference type="OrthoDB" id="10252171at2759"/>
<name>A0D3S7_PARTE</name>
<keyword evidence="6" id="KW-0067">ATP-binding</keyword>
<dbReference type="PROSITE" id="PS00108">
    <property type="entry name" value="PROTEIN_KINASE_ST"/>
    <property type="match status" value="1"/>
</dbReference>
<accession>A0D3S7</accession>
<dbReference type="OMA" id="NALIVVK"/>
<dbReference type="PANTHER" id="PTHR24345">
    <property type="entry name" value="SERINE/THREONINE-PROTEIN KINASE PLK"/>
    <property type="match status" value="1"/>
</dbReference>
<dbReference type="GO" id="GO:0007165">
    <property type="term" value="P:signal transduction"/>
    <property type="evidence" value="ECO:0000318"/>
    <property type="project" value="GO_Central"/>
</dbReference>
<dbReference type="FunFam" id="1.10.510.10:FF:000571">
    <property type="entry name" value="Maternal embryonic leucine zipper kinase"/>
    <property type="match status" value="1"/>
</dbReference>
<comment type="subunit">
    <text evidence="1">Monomer.</text>
</comment>
<dbReference type="SUPFAM" id="SSF56112">
    <property type="entry name" value="Protein kinase-like (PK-like)"/>
    <property type="match status" value="1"/>
</dbReference>
<dbReference type="Pfam" id="PF00069">
    <property type="entry name" value="Pkinase"/>
    <property type="match status" value="1"/>
</dbReference>
<dbReference type="InParanoid" id="A0D3S7"/>
<keyword evidence="2" id="KW-0723">Serine/threonine-protein kinase</keyword>
<dbReference type="eggNOG" id="KOG0032">
    <property type="taxonomic scope" value="Eukaryota"/>
</dbReference>
<dbReference type="HOGENOM" id="CLU_000288_177_1_1"/>
<evidence type="ECO:0000256" key="3">
    <source>
        <dbReference type="ARBA" id="ARBA00022679"/>
    </source>
</evidence>
<dbReference type="Proteomes" id="UP000000600">
    <property type="component" value="Unassembled WGS sequence"/>
</dbReference>
<proteinExistence type="predicted"/>
<gene>
    <name evidence="8" type="ORF">GSPATT00013159001</name>
</gene>
<dbReference type="GO" id="GO:0005524">
    <property type="term" value="F:ATP binding"/>
    <property type="evidence" value="ECO:0007669"/>
    <property type="project" value="UniProtKB-KW"/>
</dbReference>
<dbReference type="AlphaFoldDB" id="A0D3S7"/>
<evidence type="ECO:0000313" key="9">
    <source>
        <dbReference type="Proteomes" id="UP000000600"/>
    </source>
</evidence>
<sequence>MQQRNQLVSNNLDLRNSFFTPETNLWTTNINFVSQQNALIVVKYLGKVKEKNLYIGAQYIKYSRNKYISFIEAFLTILRNSNDEIVGFRLEKNCNRIELFGQISGWLAILMKECICLDFVSNFQIVRLLGSGSAANVSQIGLTQVYKVKSKIDNQDYAIKVFDKSLSQKDSTIQQSIKMEVRILRQLNHPNIIQYKGVFESNAQIILVQELLEGGDLKTILGDEIVNEVAAKQILRSILKGLNYMHNKGIFHRDIKKCNLMLRTQDNFNSVCLIDFGLAEKANDDNNYIFKYCGTPGCVAPEILRKQKYGLKVDIYSVGILGYQILFGKDPYQSGSTKETILKNFLGHIDFLNVPQVSNNGLCFLKSLLYEDPINRLSAKQALKHPFLYNEENQLIVRNYLDLNRSKAVSPKLKPLIFKNSRNSSPNGSPKILPNKVYFRAQASPLRKKEQIDKISNSENYGKLSLSQNFKNTFKKMNTK</sequence>
<dbReference type="InterPro" id="IPR000719">
    <property type="entry name" value="Prot_kinase_dom"/>
</dbReference>
<keyword evidence="4" id="KW-0547">Nucleotide-binding</keyword>
<evidence type="ECO:0000256" key="5">
    <source>
        <dbReference type="ARBA" id="ARBA00022777"/>
    </source>
</evidence>
<keyword evidence="3" id="KW-0808">Transferase</keyword>